<dbReference type="STRING" id="227316.GA0070604_0692"/>
<accession>A0A1C6TT38</accession>
<dbReference type="CDD" id="cd06354">
    <property type="entry name" value="PBP1_PrnA-like"/>
    <property type="match status" value="1"/>
</dbReference>
<evidence type="ECO:0000259" key="7">
    <source>
        <dbReference type="Pfam" id="PF02608"/>
    </source>
</evidence>
<dbReference type="GO" id="GO:0005886">
    <property type="term" value="C:plasma membrane"/>
    <property type="evidence" value="ECO:0007669"/>
    <property type="project" value="UniProtKB-SubCell"/>
</dbReference>
<evidence type="ECO:0000256" key="2">
    <source>
        <dbReference type="ARBA" id="ARBA00022475"/>
    </source>
</evidence>
<keyword evidence="2" id="KW-1003">Cell membrane</keyword>
<feature type="chain" id="PRO_5039640112" evidence="6">
    <location>
        <begin position="26"/>
        <end position="364"/>
    </location>
</feature>
<sequence>MRSVRGMRIVTSAVVAGGLVLGAAACGEAPKDENAAGGTGGKKYTACMVTDLGGIDDKSFNTSAWAGLEAAKKANDNIDIKYVASKAEADYEVNLTGYVNQKCDFILAVGGLMEKATKKAAEANPKQQFGIVDANPGVDNIYPMQFDTTQAAFQAGYLAAGMSKTGKVGTYGAIPIPPVTIFMDGFADGVAYYNQAKGKNVQLLGWDKATQKGSFSNSFEKQDDGKKVSDALVAQGADIIMPVAGGAGLGTTAAAQASGGKYSAIWVDADGCESTPNCPALLTTVVKNIQDAVKEAVLKAANGEQLAAKPGYVGTLANNGVSLAPYHEFDSKVPAELKSEVDKIKADIAAGTIKVTSKAQPTTE</sequence>
<keyword evidence="3 6" id="KW-0732">Signal</keyword>
<name>A0A1C6TT38_9ACTN</name>
<organism evidence="8 9">
    <name type="scientific">Micromonospora eburnea</name>
    <dbReference type="NCBI Taxonomy" id="227316"/>
    <lineage>
        <taxon>Bacteria</taxon>
        <taxon>Bacillati</taxon>
        <taxon>Actinomycetota</taxon>
        <taxon>Actinomycetes</taxon>
        <taxon>Micromonosporales</taxon>
        <taxon>Micromonosporaceae</taxon>
        <taxon>Micromonospora</taxon>
    </lineage>
</organism>
<gene>
    <name evidence="8" type="ORF">GA0070604_0692</name>
</gene>
<dbReference type="InterPro" id="IPR050957">
    <property type="entry name" value="BMP_lipoprotein"/>
</dbReference>
<dbReference type="PANTHER" id="PTHR34296:SF2">
    <property type="entry name" value="ABC TRANSPORTER GUANOSINE-BINDING PROTEIN NUPN"/>
    <property type="match status" value="1"/>
</dbReference>
<keyword evidence="5" id="KW-0449">Lipoprotein</keyword>
<proteinExistence type="predicted"/>
<evidence type="ECO:0000313" key="8">
    <source>
        <dbReference type="EMBL" id="SCL44940.1"/>
    </source>
</evidence>
<keyword evidence="4" id="KW-0472">Membrane</keyword>
<keyword evidence="9" id="KW-1185">Reference proteome</keyword>
<evidence type="ECO:0000256" key="4">
    <source>
        <dbReference type="ARBA" id="ARBA00023136"/>
    </source>
</evidence>
<evidence type="ECO:0000256" key="5">
    <source>
        <dbReference type="ARBA" id="ARBA00023288"/>
    </source>
</evidence>
<dbReference type="Gene3D" id="3.40.50.2300">
    <property type="match status" value="2"/>
</dbReference>
<feature type="domain" description="ABC transporter substrate-binding protein PnrA-like" evidence="7">
    <location>
        <begin position="47"/>
        <end position="324"/>
    </location>
</feature>
<comment type="subcellular location">
    <subcellularLocation>
        <location evidence="1">Cell membrane</location>
    </subcellularLocation>
</comment>
<feature type="signal peptide" evidence="6">
    <location>
        <begin position="1"/>
        <end position="25"/>
    </location>
</feature>
<dbReference type="InterPro" id="IPR003760">
    <property type="entry name" value="PnrA-like"/>
</dbReference>
<dbReference type="AlphaFoldDB" id="A0A1C6TT38"/>
<evidence type="ECO:0000256" key="1">
    <source>
        <dbReference type="ARBA" id="ARBA00004236"/>
    </source>
</evidence>
<dbReference type="PROSITE" id="PS51257">
    <property type="entry name" value="PROKAR_LIPOPROTEIN"/>
    <property type="match status" value="1"/>
</dbReference>
<protein>
    <submittedName>
        <fullName evidence="8">Nucleoside-binding protein</fullName>
    </submittedName>
</protein>
<dbReference type="PANTHER" id="PTHR34296">
    <property type="entry name" value="TRANSCRIPTIONAL ACTIVATOR PROTEIN MED"/>
    <property type="match status" value="1"/>
</dbReference>
<dbReference type="Proteomes" id="UP000199696">
    <property type="component" value="Unassembled WGS sequence"/>
</dbReference>
<evidence type="ECO:0000256" key="3">
    <source>
        <dbReference type="ARBA" id="ARBA00022729"/>
    </source>
</evidence>
<evidence type="ECO:0000313" key="9">
    <source>
        <dbReference type="Proteomes" id="UP000199696"/>
    </source>
</evidence>
<evidence type="ECO:0000256" key="6">
    <source>
        <dbReference type="SAM" id="SignalP"/>
    </source>
</evidence>
<dbReference type="Pfam" id="PF02608">
    <property type="entry name" value="Bmp"/>
    <property type="match status" value="1"/>
</dbReference>
<dbReference type="EMBL" id="FMHY01000002">
    <property type="protein sequence ID" value="SCL44940.1"/>
    <property type="molecule type" value="Genomic_DNA"/>
</dbReference>
<reference evidence="9" key="1">
    <citation type="submission" date="2016-06" db="EMBL/GenBank/DDBJ databases">
        <authorList>
            <person name="Varghese N."/>
            <person name="Submissions Spin"/>
        </authorList>
    </citation>
    <scope>NUCLEOTIDE SEQUENCE [LARGE SCALE GENOMIC DNA]</scope>
    <source>
        <strain evidence="9">DSM 44814</strain>
    </source>
</reference>